<reference evidence="1" key="1">
    <citation type="submission" date="2018-05" db="EMBL/GenBank/DDBJ databases">
        <authorList>
            <person name="Lanie J.A."/>
            <person name="Ng W.-L."/>
            <person name="Kazmierczak K.M."/>
            <person name="Andrzejewski T.M."/>
            <person name="Davidsen T.M."/>
            <person name="Wayne K.J."/>
            <person name="Tettelin H."/>
            <person name="Glass J.I."/>
            <person name="Rusch D."/>
            <person name="Podicherti R."/>
            <person name="Tsui H.-C.T."/>
            <person name="Winkler M.E."/>
        </authorList>
    </citation>
    <scope>NUCLEOTIDE SEQUENCE</scope>
</reference>
<sequence length="30" mass="3590">MKICFQLDLVLYINRILPSISFIIIKMNSY</sequence>
<dbReference type="AlphaFoldDB" id="A0A382MNV3"/>
<protein>
    <submittedName>
        <fullName evidence="1">Uncharacterized protein</fullName>
    </submittedName>
</protein>
<proteinExistence type="predicted"/>
<accession>A0A382MNV3</accession>
<evidence type="ECO:0000313" key="1">
    <source>
        <dbReference type="EMBL" id="SVC50489.1"/>
    </source>
</evidence>
<name>A0A382MNV3_9ZZZZ</name>
<gene>
    <name evidence="1" type="ORF">METZ01_LOCUS303343</name>
</gene>
<organism evidence="1">
    <name type="scientific">marine metagenome</name>
    <dbReference type="NCBI Taxonomy" id="408172"/>
    <lineage>
        <taxon>unclassified sequences</taxon>
        <taxon>metagenomes</taxon>
        <taxon>ecological metagenomes</taxon>
    </lineage>
</organism>
<dbReference type="EMBL" id="UINC01094877">
    <property type="protein sequence ID" value="SVC50489.1"/>
    <property type="molecule type" value="Genomic_DNA"/>
</dbReference>